<feature type="transmembrane region" description="Helical" evidence="7">
    <location>
        <begin position="20"/>
        <end position="42"/>
    </location>
</feature>
<feature type="region of interest" description="Disordered" evidence="6">
    <location>
        <begin position="297"/>
        <end position="326"/>
    </location>
</feature>
<evidence type="ECO:0000259" key="8">
    <source>
        <dbReference type="Pfam" id="PF20684"/>
    </source>
</evidence>
<reference evidence="9" key="2">
    <citation type="submission" date="2023-05" db="EMBL/GenBank/DDBJ databases">
        <authorList>
            <consortium name="Lawrence Berkeley National Laboratory"/>
            <person name="Steindorff A."/>
            <person name="Hensen N."/>
            <person name="Bonometti L."/>
            <person name="Westerberg I."/>
            <person name="Brannstrom I.O."/>
            <person name="Guillou S."/>
            <person name="Cros-Aarteil S."/>
            <person name="Calhoun S."/>
            <person name="Haridas S."/>
            <person name="Kuo A."/>
            <person name="Mondo S."/>
            <person name="Pangilinan J."/>
            <person name="Riley R."/>
            <person name="Labutti K."/>
            <person name="Andreopoulos B."/>
            <person name="Lipzen A."/>
            <person name="Chen C."/>
            <person name="Yanf M."/>
            <person name="Daum C."/>
            <person name="Ng V."/>
            <person name="Clum A."/>
            <person name="Ohm R."/>
            <person name="Martin F."/>
            <person name="Silar P."/>
            <person name="Natvig D."/>
            <person name="Lalanne C."/>
            <person name="Gautier V."/>
            <person name="Ament-Velasquez S.L."/>
            <person name="Kruys A."/>
            <person name="Hutchinson M.I."/>
            <person name="Powell A.J."/>
            <person name="Barry K."/>
            <person name="Miller A.N."/>
            <person name="Grigoriev I.V."/>
            <person name="Debuchy R."/>
            <person name="Gladieux P."/>
            <person name="Thoren M.H."/>
            <person name="Johannesson H."/>
        </authorList>
    </citation>
    <scope>NUCLEOTIDE SEQUENCE</scope>
    <source>
        <strain evidence="9">CBS 359.72</strain>
    </source>
</reference>
<dbReference type="EMBL" id="MU857694">
    <property type="protein sequence ID" value="KAK4245653.1"/>
    <property type="molecule type" value="Genomic_DNA"/>
</dbReference>
<dbReference type="AlphaFoldDB" id="A0AAN7CNZ5"/>
<organism evidence="9 10">
    <name type="scientific">Corynascus novoguineensis</name>
    <dbReference type="NCBI Taxonomy" id="1126955"/>
    <lineage>
        <taxon>Eukaryota</taxon>
        <taxon>Fungi</taxon>
        <taxon>Dikarya</taxon>
        <taxon>Ascomycota</taxon>
        <taxon>Pezizomycotina</taxon>
        <taxon>Sordariomycetes</taxon>
        <taxon>Sordariomycetidae</taxon>
        <taxon>Sordariales</taxon>
        <taxon>Chaetomiaceae</taxon>
        <taxon>Corynascus</taxon>
    </lineage>
</organism>
<keyword evidence="10" id="KW-1185">Reference proteome</keyword>
<sequence>MSGTWSPPTDPELLASRAGVPIAVVTVCLVVATTCVCLRAYARAVIIRQFGLDDWAAVVAMILAAGSGITVATNTLNGHGHHIQAVDPSRLWIYFRSFYISIVLYNASLTATKLTFLLQYQRIMGQGTMRRVIIVAFVFVALWSISQLLVVIFTCSPIHKFWLSDTPGTCIPNLPFWYINAAGNIVTDVTVFVLPLPALSRLNLRKGQKLGLIGVFSLGFFTCAISVIRIQYLKLSDDVTWDNVASSCWSIGELCSGITCACLPTLRPLIIRCLPALRSQSGRSAADDKYYYHRSLSRGGGGGSKVGAGGRLHNKNSTDENGSSRGIIYPEDLELQSDDRSDKAIGVMTTTTVENASVAPPPEATVRRPSASHAPAPTKYARAVDKLRLGLRPTVQTEVRVDSSGSGSGPGAWPPVMDRGIEVKRDFSILTSAHRTT</sequence>
<dbReference type="Pfam" id="PF20684">
    <property type="entry name" value="Fung_rhodopsin"/>
    <property type="match status" value="1"/>
</dbReference>
<feature type="transmembrane region" description="Helical" evidence="7">
    <location>
        <begin position="132"/>
        <end position="154"/>
    </location>
</feature>
<evidence type="ECO:0000313" key="10">
    <source>
        <dbReference type="Proteomes" id="UP001303647"/>
    </source>
</evidence>
<keyword evidence="2 7" id="KW-0812">Transmembrane</keyword>
<evidence type="ECO:0000256" key="2">
    <source>
        <dbReference type="ARBA" id="ARBA00022692"/>
    </source>
</evidence>
<feature type="domain" description="Rhodopsin" evidence="8">
    <location>
        <begin position="38"/>
        <end position="271"/>
    </location>
</feature>
<reference evidence="9" key="1">
    <citation type="journal article" date="2023" name="Mol. Phylogenet. Evol.">
        <title>Genome-scale phylogeny and comparative genomics of the fungal order Sordariales.</title>
        <authorList>
            <person name="Hensen N."/>
            <person name="Bonometti L."/>
            <person name="Westerberg I."/>
            <person name="Brannstrom I.O."/>
            <person name="Guillou S."/>
            <person name="Cros-Aarteil S."/>
            <person name="Calhoun S."/>
            <person name="Haridas S."/>
            <person name="Kuo A."/>
            <person name="Mondo S."/>
            <person name="Pangilinan J."/>
            <person name="Riley R."/>
            <person name="LaButti K."/>
            <person name="Andreopoulos B."/>
            <person name="Lipzen A."/>
            <person name="Chen C."/>
            <person name="Yan M."/>
            <person name="Daum C."/>
            <person name="Ng V."/>
            <person name="Clum A."/>
            <person name="Steindorff A."/>
            <person name="Ohm R.A."/>
            <person name="Martin F."/>
            <person name="Silar P."/>
            <person name="Natvig D.O."/>
            <person name="Lalanne C."/>
            <person name="Gautier V."/>
            <person name="Ament-Velasquez S.L."/>
            <person name="Kruys A."/>
            <person name="Hutchinson M.I."/>
            <person name="Powell A.J."/>
            <person name="Barry K."/>
            <person name="Miller A.N."/>
            <person name="Grigoriev I.V."/>
            <person name="Debuchy R."/>
            <person name="Gladieux P."/>
            <person name="Hiltunen Thoren M."/>
            <person name="Johannesson H."/>
        </authorList>
    </citation>
    <scope>NUCLEOTIDE SEQUENCE</scope>
    <source>
        <strain evidence="9">CBS 359.72</strain>
    </source>
</reference>
<evidence type="ECO:0000256" key="1">
    <source>
        <dbReference type="ARBA" id="ARBA00004141"/>
    </source>
</evidence>
<feature type="transmembrane region" description="Helical" evidence="7">
    <location>
        <begin position="93"/>
        <end position="111"/>
    </location>
</feature>
<accession>A0AAN7CNZ5</accession>
<evidence type="ECO:0000256" key="7">
    <source>
        <dbReference type="SAM" id="Phobius"/>
    </source>
</evidence>
<dbReference type="PANTHER" id="PTHR33048">
    <property type="entry name" value="PTH11-LIKE INTEGRAL MEMBRANE PROTEIN (AFU_ORTHOLOGUE AFUA_5G11245)"/>
    <property type="match status" value="1"/>
</dbReference>
<feature type="region of interest" description="Disordered" evidence="6">
    <location>
        <begin position="356"/>
        <end position="377"/>
    </location>
</feature>
<gene>
    <name evidence="9" type="ORF">C7999DRAFT_16146</name>
</gene>
<dbReference type="GO" id="GO:0016020">
    <property type="term" value="C:membrane"/>
    <property type="evidence" value="ECO:0007669"/>
    <property type="project" value="UniProtKB-SubCell"/>
</dbReference>
<comment type="subcellular location">
    <subcellularLocation>
        <location evidence="1">Membrane</location>
        <topology evidence="1">Multi-pass membrane protein</topology>
    </subcellularLocation>
</comment>
<feature type="transmembrane region" description="Helical" evidence="7">
    <location>
        <begin position="210"/>
        <end position="228"/>
    </location>
</feature>
<feature type="transmembrane region" description="Helical" evidence="7">
    <location>
        <begin position="174"/>
        <end position="198"/>
    </location>
</feature>
<feature type="transmembrane region" description="Helical" evidence="7">
    <location>
        <begin position="54"/>
        <end position="73"/>
    </location>
</feature>
<evidence type="ECO:0000256" key="6">
    <source>
        <dbReference type="SAM" id="MobiDB-lite"/>
    </source>
</evidence>
<keyword evidence="4 7" id="KW-0472">Membrane</keyword>
<feature type="compositionally biased region" description="Gly residues" evidence="6">
    <location>
        <begin position="298"/>
        <end position="310"/>
    </location>
</feature>
<dbReference type="InterPro" id="IPR052337">
    <property type="entry name" value="SAT4-like"/>
</dbReference>
<evidence type="ECO:0000256" key="4">
    <source>
        <dbReference type="ARBA" id="ARBA00023136"/>
    </source>
</evidence>
<dbReference type="Proteomes" id="UP001303647">
    <property type="component" value="Unassembled WGS sequence"/>
</dbReference>
<comment type="similarity">
    <text evidence="5">Belongs to the SAT4 family.</text>
</comment>
<dbReference type="InterPro" id="IPR049326">
    <property type="entry name" value="Rhodopsin_dom_fungi"/>
</dbReference>
<name>A0AAN7CNZ5_9PEZI</name>
<protein>
    <recommendedName>
        <fullName evidence="8">Rhodopsin domain-containing protein</fullName>
    </recommendedName>
</protein>
<comment type="caution">
    <text evidence="9">The sequence shown here is derived from an EMBL/GenBank/DDBJ whole genome shotgun (WGS) entry which is preliminary data.</text>
</comment>
<evidence type="ECO:0000256" key="3">
    <source>
        <dbReference type="ARBA" id="ARBA00022989"/>
    </source>
</evidence>
<evidence type="ECO:0000256" key="5">
    <source>
        <dbReference type="ARBA" id="ARBA00038359"/>
    </source>
</evidence>
<keyword evidence="3 7" id="KW-1133">Transmembrane helix</keyword>
<dbReference type="PANTHER" id="PTHR33048:SF47">
    <property type="entry name" value="INTEGRAL MEMBRANE PROTEIN-RELATED"/>
    <property type="match status" value="1"/>
</dbReference>
<evidence type="ECO:0000313" key="9">
    <source>
        <dbReference type="EMBL" id="KAK4245653.1"/>
    </source>
</evidence>
<proteinExistence type="inferred from homology"/>